<keyword evidence="1" id="KW-0697">Rotamase</keyword>
<organism evidence="3">
    <name type="scientific">Geoalkalibacter subterraneus</name>
    <dbReference type="NCBI Taxonomy" id="483547"/>
    <lineage>
        <taxon>Bacteria</taxon>
        <taxon>Pseudomonadati</taxon>
        <taxon>Thermodesulfobacteriota</taxon>
        <taxon>Desulfuromonadia</taxon>
        <taxon>Desulfuromonadales</taxon>
        <taxon>Geoalkalibacteraceae</taxon>
        <taxon>Geoalkalibacter</taxon>
    </lineage>
</organism>
<dbReference type="InterPro" id="IPR027304">
    <property type="entry name" value="Trigger_fact/SurA_dom_sf"/>
</dbReference>
<dbReference type="GO" id="GO:0003755">
    <property type="term" value="F:peptidyl-prolyl cis-trans isomerase activity"/>
    <property type="evidence" value="ECO:0007669"/>
    <property type="project" value="UniProtKB-KW"/>
</dbReference>
<dbReference type="PROSITE" id="PS50198">
    <property type="entry name" value="PPIC_PPIASE_2"/>
    <property type="match status" value="1"/>
</dbReference>
<dbReference type="InterPro" id="IPR000297">
    <property type="entry name" value="PPIase_PpiC"/>
</dbReference>
<dbReference type="EMBL" id="DSDO01000043">
    <property type="protein sequence ID" value="HDR46185.1"/>
    <property type="molecule type" value="Genomic_DNA"/>
</dbReference>
<protein>
    <recommendedName>
        <fullName evidence="2">PpiC domain-containing protein</fullName>
    </recommendedName>
</protein>
<dbReference type="InterPro" id="IPR046357">
    <property type="entry name" value="PPIase_dom_sf"/>
</dbReference>
<dbReference type="Gene3D" id="3.10.50.40">
    <property type="match status" value="1"/>
</dbReference>
<name>A0A831LQV2_9BACT</name>
<keyword evidence="1" id="KW-0413">Isomerase</keyword>
<reference evidence="3" key="1">
    <citation type="journal article" date="2020" name="mSystems">
        <title>Genome- and Community-Level Interaction Insights into Carbon Utilization and Element Cycling Functions of Hydrothermarchaeota in Hydrothermal Sediment.</title>
        <authorList>
            <person name="Zhou Z."/>
            <person name="Liu Y."/>
            <person name="Xu W."/>
            <person name="Pan J."/>
            <person name="Luo Z.H."/>
            <person name="Li M."/>
        </authorList>
    </citation>
    <scope>NUCLEOTIDE SEQUENCE [LARGE SCALE GENOMIC DNA]</scope>
    <source>
        <strain evidence="3">SpSt-1220</strain>
    </source>
</reference>
<dbReference type="SUPFAM" id="SSF54534">
    <property type="entry name" value="FKBP-like"/>
    <property type="match status" value="1"/>
</dbReference>
<dbReference type="PANTHER" id="PTHR47245">
    <property type="entry name" value="PEPTIDYLPROLYL ISOMERASE"/>
    <property type="match status" value="1"/>
</dbReference>
<comment type="caution">
    <text evidence="3">The sequence shown here is derived from an EMBL/GenBank/DDBJ whole genome shotgun (WGS) entry which is preliminary data.</text>
</comment>
<evidence type="ECO:0000313" key="3">
    <source>
        <dbReference type="EMBL" id="HDR46185.1"/>
    </source>
</evidence>
<dbReference type="Pfam" id="PF13624">
    <property type="entry name" value="SurA_N_3"/>
    <property type="match status" value="1"/>
</dbReference>
<dbReference type="Gene3D" id="1.10.4030.10">
    <property type="entry name" value="Porin chaperone SurA, peptide-binding domain"/>
    <property type="match status" value="1"/>
</dbReference>
<dbReference type="InterPro" id="IPR050245">
    <property type="entry name" value="PrsA_foldase"/>
</dbReference>
<dbReference type="SUPFAM" id="SSF109998">
    <property type="entry name" value="Triger factor/SurA peptide-binding domain-like"/>
    <property type="match status" value="1"/>
</dbReference>
<sequence length="329" mass="37966">MIVFFQKPMDRAVFHRKSRMFRSLLQLSALLVLIVASGLAGCRNQPESSSPVLLRIDDRAMTLDEFNHRFARTLPLDHTLAQNEKEELRRSFLRQVIDRELALAEARRLGIHVEEAEVDAALAEMRRDYPDGNFDSMLLRRNLSLEGLREDLAAQLKIDKVLEQEVHRKTKVEEQEIADYYAIHRDEFIRPLRVRARQILVDNEEQGEEILARLHNGASFIEMAQRFSLSPDGDQGGDLGFFPQGEMPSSFDEVVFDLPPGELSPLISSDYGYHIFRVEEVRPAQNLTLKQAEEEIRARLRRQKEAAARRAWLLKLGARSELEVNWPLL</sequence>
<feature type="domain" description="PpiC" evidence="2">
    <location>
        <begin position="191"/>
        <end position="280"/>
    </location>
</feature>
<evidence type="ECO:0000259" key="2">
    <source>
        <dbReference type="PROSITE" id="PS50198"/>
    </source>
</evidence>
<dbReference type="Pfam" id="PF13145">
    <property type="entry name" value="Rotamase_2"/>
    <property type="match status" value="1"/>
</dbReference>
<gene>
    <name evidence="3" type="ORF">ENN94_00625</name>
</gene>
<proteinExistence type="predicted"/>
<dbReference type="PANTHER" id="PTHR47245:SF2">
    <property type="entry name" value="PEPTIDYL-PROLYL CIS-TRANS ISOMERASE HP_0175-RELATED"/>
    <property type="match status" value="1"/>
</dbReference>
<evidence type="ECO:0000256" key="1">
    <source>
        <dbReference type="PROSITE-ProRule" id="PRU00278"/>
    </source>
</evidence>
<dbReference type="Proteomes" id="UP000886162">
    <property type="component" value="Unassembled WGS sequence"/>
</dbReference>
<dbReference type="AlphaFoldDB" id="A0A831LQV2"/>
<accession>A0A831LQV2</accession>